<sequence length="329" mass="35465">MKIFIIGAGISGLASALALAHELPDAEITVFERHEILSTSGGAINLTPVAQRHLARLGVLEELGKMGGAGGIEVSAIELFSLHSGRGLGKISFTDAQGEAIGGFKGRRVMRIVLSVAMLAVAERHAQISVVFGKKLVDVEHDDEKDEKKAGGVTARFDDGTAATADLLLGCDGVHSSVRRFVDPACVSEYTGISFIQTTIAAETMTRARKHFHTSAMHVSRHGSLLTSFCDAERETLFVAAIVQMDEHSIASLRLEPLQDGRTQQAIKSAIRQGVVDRFGRSAIPWVRELVAQDADWMVYPVYQVEPGSRWCSNRIVLLGDAAHAVSRI</sequence>
<evidence type="ECO:0000256" key="4">
    <source>
        <dbReference type="ARBA" id="ARBA00023002"/>
    </source>
</evidence>
<dbReference type="InterPro" id="IPR002938">
    <property type="entry name" value="FAD-bd"/>
</dbReference>
<accession>A0A1L9S6R4</accession>
<evidence type="ECO:0000256" key="3">
    <source>
        <dbReference type="ARBA" id="ARBA00022827"/>
    </source>
</evidence>
<protein>
    <recommendedName>
        <fullName evidence="7">FAD-binding domain-containing protein</fullName>
    </recommendedName>
</protein>
<keyword evidence="6" id="KW-0732">Signal</keyword>
<dbReference type="VEuPathDB" id="FungiDB:ASPZODRAFT_136941"/>
<evidence type="ECO:0000313" key="8">
    <source>
        <dbReference type="EMBL" id="OJJ42815.1"/>
    </source>
</evidence>
<dbReference type="EMBL" id="KV878356">
    <property type="protein sequence ID" value="OJJ42815.1"/>
    <property type="molecule type" value="Genomic_DNA"/>
</dbReference>
<evidence type="ECO:0000259" key="7">
    <source>
        <dbReference type="Pfam" id="PF01494"/>
    </source>
</evidence>
<dbReference type="STRING" id="1073090.A0A1L9S6R4"/>
<dbReference type="GeneID" id="34610642"/>
<keyword evidence="3" id="KW-0274">FAD</keyword>
<keyword evidence="9" id="KW-1185">Reference proteome</keyword>
<dbReference type="Pfam" id="PF01494">
    <property type="entry name" value="FAD_binding_3"/>
    <property type="match status" value="1"/>
</dbReference>
<evidence type="ECO:0000256" key="2">
    <source>
        <dbReference type="ARBA" id="ARBA00022630"/>
    </source>
</evidence>
<name>A0A1L9S6R4_9EURO</name>
<gene>
    <name evidence="8" type="ORF">ASPZODRAFT_136941</name>
</gene>
<proteinExistence type="inferred from homology"/>
<evidence type="ECO:0000256" key="6">
    <source>
        <dbReference type="SAM" id="SignalP"/>
    </source>
</evidence>
<dbReference type="Gene3D" id="3.50.50.60">
    <property type="entry name" value="FAD/NAD(P)-binding domain"/>
    <property type="match status" value="1"/>
</dbReference>
<keyword evidence="4" id="KW-0560">Oxidoreductase</keyword>
<dbReference type="PANTHER" id="PTHR13789">
    <property type="entry name" value="MONOOXYGENASE"/>
    <property type="match status" value="1"/>
</dbReference>
<comment type="similarity">
    <text evidence="1">Belongs to the paxM FAD-dependent monooxygenase family.</text>
</comment>
<dbReference type="OrthoDB" id="16820at2759"/>
<feature type="domain" description="FAD-binding" evidence="7">
    <location>
        <begin position="2"/>
        <end position="327"/>
    </location>
</feature>
<feature type="signal peptide" evidence="6">
    <location>
        <begin position="1"/>
        <end position="20"/>
    </location>
</feature>
<dbReference type="GO" id="GO:0071949">
    <property type="term" value="F:FAD binding"/>
    <property type="evidence" value="ECO:0007669"/>
    <property type="project" value="InterPro"/>
</dbReference>
<dbReference type="InterPro" id="IPR036188">
    <property type="entry name" value="FAD/NAD-bd_sf"/>
</dbReference>
<dbReference type="PANTHER" id="PTHR13789:SF309">
    <property type="entry name" value="PUTATIVE (AFU_ORTHOLOGUE AFUA_6G14510)-RELATED"/>
    <property type="match status" value="1"/>
</dbReference>
<keyword evidence="5" id="KW-0503">Monooxygenase</keyword>
<dbReference type="GO" id="GO:0004497">
    <property type="term" value="F:monooxygenase activity"/>
    <property type="evidence" value="ECO:0007669"/>
    <property type="project" value="UniProtKB-KW"/>
</dbReference>
<feature type="chain" id="PRO_5012363491" description="FAD-binding domain-containing protein" evidence="6">
    <location>
        <begin position="21"/>
        <end position="329"/>
    </location>
</feature>
<dbReference type="InterPro" id="IPR050493">
    <property type="entry name" value="FAD-dep_Monooxygenase_BioMet"/>
</dbReference>
<evidence type="ECO:0000313" key="9">
    <source>
        <dbReference type="Proteomes" id="UP000184188"/>
    </source>
</evidence>
<organism evidence="8 9">
    <name type="scientific">Penicilliopsis zonata CBS 506.65</name>
    <dbReference type="NCBI Taxonomy" id="1073090"/>
    <lineage>
        <taxon>Eukaryota</taxon>
        <taxon>Fungi</taxon>
        <taxon>Dikarya</taxon>
        <taxon>Ascomycota</taxon>
        <taxon>Pezizomycotina</taxon>
        <taxon>Eurotiomycetes</taxon>
        <taxon>Eurotiomycetidae</taxon>
        <taxon>Eurotiales</taxon>
        <taxon>Aspergillaceae</taxon>
        <taxon>Penicilliopsis</taxon>
    </lineage>
</organism>
<dbReference type="Proteomes" id="UP000184188">
    <property type="component" value="Unassembled WGS sequence"/>
</dbReference>
<evidence type="ECO:0000256" key="5">
    <source>
        <dbReference type="ARBA" id="ARBA00023033"/>
    </source>
</evidence>
<reference evidence="9" key="1">
    <citation type="journal article" date="2017" name="Genome Biol.">
        <title>Comparative genomics reveals high biological diversity and specific adaptations in the industrially and medically important fungal genus Aspergillus.</title>
        <authorList>
            <person name="de Vries R.P."/>
            <person name="Riley R."/>
            <person name="Wiebenga A."/>
            <person name="Aguilar-Osorio G."/>
            <person name="Amillis S."/>
            <person name="Uchima C.A."/>
            <person name="Anderluh G."/>
            <person name="Asadollahi M."/>
            <person name="Askin M."/>
            <person name="Barry K."/>
            <person name="Battaglia E."/>
            <person name="Bayram O."/>
            <person name="Benocci T."/>
            <person name="Braus-Stromeyer S.A."/>
            <person name="Caldana C."/>
            <person name="Canovas D."/>
            <person name="Cerqueira G.C."/>
            <person name="Chen F."/>
            <person name="Chen W."/>
            <person name="Choi C."/>
            <person name="Clum A."/>
            <person name="Dos Santos R.A."/>
            <person name="Damasio A.R."/>
            <person name="Diallinas G."/>
            <person name="Emri T."/>
            <person name="Fekete E."/>
            <person name="Flipphi M."/>
            <person name="Freyberg S."/>
            <person name="Gallo A."/>
            <person name="Gournas C."/>
            <person name="Habgood R."/>
            <person name="Hainaut M."/>
            <person name="Harispe M.L."/>
            <person name="Henrissat B."/>
            <person name="Hilden K.S."/>
            <person name="Hope R."/>
            <person name="Hossain A."/>
            <person name="Karabika E."/>
            <person name="Karaffa L."/>
            <person name="Karanyi Z."/>
            <person name="Krasevec N."/>
            <person name="Kuo A."/>
            <person name="Kusch H."/>
            <person name="LaButti K."/>
            <person name="Lagendijk E.L."/>
            <person name="Lapidus A."/>
            <person name="Levasseur A."/>
            <person name="Lindquist E."/>
            <person name="Lipzen A."/>
            <person name="Logrieco A.F."/>
            <person name="MacCabe A."/>
            <person name="Maekelae M.R."/>
            <person name="Malavazi I."/>
            <person name="Melin P."/>
            <person name="Meyer V."/>
            <person name="Mielnichuk N."/>
            <person name="Miskei M."/>
            <person name="Molnar A.P."/>
            <person name="Mule G."/>
            <person name="Ngan C.Y."/>
            <person name="Orejas M."/>
            <person name="Orosz E."/>
            <person name="Ouedraogo J.P."/>
            <person name="Overkamp K.M."/>
            <person name="Park H.-S."/>
            <person name="Perrone G."/>
            <person name="Piumi F."/>
            <person name="Punt P.J."/>
            <person name="Ram A.F."/>
            <person name="Ramon A."/>
            <person name="Rauscher S."/>
            <person name="Record E."/>
            <person name="Riano-Pachon D.M."/>
            <person name="Robert V."/>
            <person name="Roehrig J."/>
            <person name="Ruller R."/>
            <person name="Salamov A."/>
            <person name="Salih N.S."/>
            <person name="Samson R.A."/>
            <person name="Sandor E."/>
            <person name="Sanguinetti M."/>
            <person name="Schuetze T."/>
            <person name="Sepcic K."/>
            <person name="Shelest E."/>
            <person name="Sherlock G."/>
            <person name="Sophianopoulou V."/>
            <person name="Squina F.M."/>
            <person name="Sun H."/>
            <person name="Susca A."/>
            <person name="Todd R.B."/>
            <person name="Tsang A."/>
            <person name="Unkles S.E."/>
            <person name="van de Wiele N."/>
            <person name="van Rossen-Uffink D."/>
            <person name="Oliveira J.V."/>
            <person name="Vesth T.C."/>
            <person name="Visser J."/>
            <person name="Yu J.-H."/>
            <person name="Zhou M."/>
            <person name="Andersen M.R."/>
            <person name="Archer D.B."/>
            <person name="Baker S.E."/>
            <person name="Benoit I."/>
            <person name="Brakhage A.A."/>
            <person name="Braus G.H."/>
            <person name="Fischer R."/>
            <person name="Frisvad J.C."/>
            <person name="Goldman G.H."/>
            <person name="Houbraken J."/>
            <person name="Oakley B."/>
            <person name="Pocsi I."/>
            <person name="Scazzocchio C."/>
            <person name="Seiboth B."/>
            <person name="vanKuyk P.A."/>
            <person name="Wortman J."/>
            <person name="Dyer P.S."/>
            <person name="Grigoriev I.V."/>
        </authorList>
    </citation>
    <scope>NUCLEOTIDE SEQUENCE [LARGE SCALE GENOMIC DNA]</scope>
    <source>
        <strain evidence="9">CBS 506.65</strain>
    </source>
</reference>
<dbReference type="SUPFAM" id="SSF51905">
    <property type="entry name" value="FAD/NAD(P)-binding domain"/>
    <property type="match status" value="1"/>
</dbReference>
<dbReference type="AlphaFoldDB" id="A0A1L9S6R4"/>
<evidence type="ECO:0000256" key="1">
    <source>
        <dbReference type="ARBA" id="ARBA00007992"/>
    </source>
</evidence>
<dbReference type="PRINTS" id="PR00420">
    <property type="entry name" value="RNGMNOXGNASE"/>
</dbReference>
<keyword evidence="2" id="KW-0285">Flavoprotein</keyword>
<dbReference type="RefSeq" id="XP_022577325.1">
    <property type="nucleotide sequence ID" value="XM_022724177.1"/>
</dbReference>